<comment type="caution">
    <text evidence="2">The sequence shown here is derived from an EMBL/GenBank/DDBJ whole genome shotgun (WGS) entry which is preliminary data.</text>
</comment>
<keyword evidence="3" id="KW-1185">Reference proteome</keyword>
<organism evidence="2 3">
    <name type="scientific">Champsocephalus esox</name>
    <name type="common">pike icefish</name>
    <dbReference type="NCBI Taxonomy" id="159716"/>
    <lineage>
        <taxon>Eukaryota</taxon>
        <taxon>Metazoa</taxon>
        <taxon>Chordata</taxon>
        <taxon>Craniata</taxon>
        <taxon>Vertebrata</taxon>
        <taxon>Euteleostomi</taxon>
        <taxon>Actinopterygii</taxon>
        <taxon>Neopterygii</taxon>
        <taxon>Teleostei</taxon>
        <taxon>Neoteleostei</taxon>
        <taxon>Acanthomorphata</taxon>
        <taxon>Eupercaria</taxon>
        <taxon>Perciformes</taxon>
        <taxon>Notothenioidei</taxon>
        <taxon>Channichthyidae</taxon>
        <taxon>Champsocephalus</taxon>
    </lineage>
</organism>
<accession>A0AAN8GJ58</accession>
<evidence type="ECO:0000313" key="3">
    <source>
        <dbReference type="Proteomes" id="UP001335648"/>
    </source>
</evidence>
<reference evidence="2 3" key="1">
    <citation type="journal article" date="2023" name="Mol. Biol. Evol.">
        <title>Genomics of Secondarily Temperate Adaptation in the Only Non-Antarctic Icefish.</title>
        <authorList>
            <person name="Rivera-Colon A.G."/>
            <person name="Rayamajhi N."/>
            <person name="Minhas B.F."/>
            <person name="Madrigal G."/>
            <person name="Bilyk K.T."/>
            <person name="Yoon V."/>
            <person name="Hune M."/>
            <person name="Gregory S."/>
            <person name="Cheng C.H.C."/>
            <person name="Catchen J.M."/>
        </authorList>
    </citation>
    <scope>NUCLEOTIDE SEQUENCE [LARGE SCALE GENOMIC DNA]</scope>
    <source>
        <strain evidence="2">JC2023a</strain>
    </source>
</reference>
<protein>
    <submittedName>
        <fullName evidence="2">Uncharacterized protein</fullName>
    </submittedName>
</protein>
<name>A0AAN8GJ58_9TELE</name>
<dbReference type="Proteomes" id="UP001335648">
    <property type="component" value="Unassembled WGS sequence"/>
</dbReference>
<dbReference type="AlphaFoldDB" id="A0AAN8GJ58"/>
<sequence>MSNKASNCRPSWHRHGHGRQPQSYLPPALPSIPSQLRILLLDVLIRAGRELLSPDNCPPPLLPSVPASSAISLSSAPNRVI</sequence>
<feature type="region of interest" description="Disordered" evidence="1">
    <location>
        <begin position="1"/>
        <end position="28"/>
    </location>
</feature>
<gene>
    <name evidence="2" type="ORF">CesoFtcFv8_021810</name>
</gene>
<proteinExistence type="predicted"/>
<evidence type="ECO:0000313" key="2">
    <source>
        <dbReference type="EMBL" id="KAK5880956.1"/>
    </source>
</evidence>
<evidence type="ECO:0000256" key="1">
    <source>
        <dbReference type="SAM" id="MobiDB-lite"/>
    </source>
</evidence>
<dbReference type="EMBL" id="JAULUE010002063">
    <property type="protein sequence ID" value="KAK5880956.1"/>
    <property type="molecule type" value="Genomic_DNA"/>
</dbReference>